<dbReference type="InterPro" id="IPR036393">
    <property type="entry name" value="AceGlu_kinase-like_sf"/>
</dbReference>
<dbReference type="InterPro" id="IPR001057">
    <property type="entry name" value="Glu/AcGlu_kinase"/>
</dbReference>
<dbReference type="OrthoDB" id="1934954at2759"/>
<dbReference type="GeneID" id="113505780"/>
<evidence type="ECO:0000256" key="2">
    <source>
        <dbReference type="ARBA" id="ARBA00022741"/>
    </source>
</evidence>
<dbReference type="PRINTS" id="PR00474">
    <property type="entry name" value="GLU5KINASE"/>
</dbReference>
<dbReference type="GO" id="GO:0005524">
    <property type="term" value="F:ATP binding"/>
    <property type="evidence" value="ECO:0007669"/>
    <property type="project" value="UniProtKB-KW"/>
</dbReference>
<dbReference type="Gene3D" id="3.40.1160.10">
    <property type="entry name" value="Acetylglutamate kinase-like"/>
    <property type="match status" value="1"/>
</dbReference>
<dbReference type="InParanoid" id="A0A7E5WV36"/>
<evidence type="ECO:0000256" key="4">
    <source>
        <dbReference type="ARBA" id="ARBA00022840"/>
    </source>
</evidence>
<dbReference type="KEGG" id="tnl:113505780"/>
<keyword evidence="2" id="KW-0547">Nucleotide-binding</keyword>
<evidence type="ECO:0000259" key="5">
    <source>
        <dbReference type="Pfam" id="PF00696"/>
    </source>
</evidence>
<sequence length="264" mass="29530">MLQLCGGVLKKVNGRRFYTVIGWDRSQLVRSKGLNEGLNVDKRNLASAERKQRTFTDRSQLKYARRLVVKLGSAVITREDGNGLALGRLASIVEQVAECHHEGRECIMVTSGAVAFGRQKLTQELLMSLSMRETLSPSDHTREDAGSILDPRAAAAVGQSELMSMYDAMFSQYNVKIAQVLVTKPDFYNEETRKNLFCTLSELISLNIVPIVNTNDAVSPPMYIHDDTVVPGTGKKVSDFELYVLEQKVDILIESVTQIMFIRR</sequence>
<dbReference type="Proteomes" id="UP000322000">
    <property type="component" value="Chromosome 27"/>
</dbReference>
<evidence type="ECO:0000256" key="1">
    <source>
        <dbReference type="ARBA" id="ARBA00022679"/>
    </source>
</evidence>
<proteinExistence type="predicted"/>
<keyword evidence="3" id="KW-0418">Kinase</keyword>
<name>A0A7E5WV36_TRINI</name>
<dbReference type="PANTHER" id="PTHR11063:SF8">
    <property type="entry name" value="DELTA-1-PYRROLINE-5-CARBOXYLATE SYNTHASE"/>
    <property type="match status" value="1"/>
</dbReference>
<dbReference type="PANTHER" id="PTHR11063">
    <property type="entry name" value="GLUTAMATE SEMIALDEHYDE DEHYDROGENASE"/>
    <property type="match status" value="1"/>
</dbReference>
<dbReference type="GO" id="GO:0016301">
    <property type="term" value="F:kinase activity"/>
    <property type="evidence" value="ECO:0007669"/>
    <property type="project" value="UniProtKB-KW"/>
</dbReference>
<dbReference type="GO" id="GO:0005739">
    <property type="term" value="C:mitochondrion"/>
    <property type="evidence" value="ECO:0007669"/>
    <property type="project" value="TreeGrafter"/>
</dbReference>
<dbReference type="AlphaFoldDB" id="A0A7E5WV36"/>
<dbReference type="SUPFAM" id="SSF53633">
    <property type="entry name" value="Carbamate kinase-like"/>
    <property type="match status" value="1"/>
</dbReference>
<evidence type="ECO:0000256" key="3">
    <source>
        <dbReference type="ARBA" id="ARBA00022777"/>
    </source>
</evidence>
<evidence type="ECO:0000313" key="7">
    <source>
        <dbReference type="RefSeq" id="XP_026744394.1"/>
    </source>
</evidence>
<keyword evidence="6" id="KW-1185">Reference proteome</keyword>
<feature type="domain" description="Aspartate/glutamate/uridylate kinase" evidence="5">
    <location>
        <begin position="66"/>
        <end position="222"/>
    </location>
</feature>
<keyword evidence="1" id="KW-0808">Transferase</keyword>
<dbReference type="RefSeq" id="XP_026744394.1">
    <property type="nucleotide sequence ID" value="XM_026888593.1"/>
</dbReference>
<dbReference type="GO" id="GO:0004350">
    <property type="term" value="F:glutamate-5-semialdehyde dehydrogenase activity"/>
    <property type="evidence" value="ECO:0007669"/>
    <property type="project" value="TreeGrafter"/>
</dbReference>
<accession>A0A7E5WV36</accession>
<keyword evidence="4" id="KW-0067">ATP-binding</keyword>
<evidence type="ECO:0000313" key="6">
    <source>
        <dbReference type="Proteomes" id="UP000322000"/>
    </source>
</evidence>
<organism evidence="6 7">
    <name type="scientific">Trichoplusia ni</name>
    <name type="common">Cabbage looper</name>
    <dbReference type="NCBI Taxonomy" id="7111"/>
    <lineage>
        <taxon>Eukaryota</taxon>
        <taxon>Metazoa</taxon>
        <taxon>Ecdysozoa</taxon>
        <taxon>Arthropoda</taxon>
        <taxon>Hexapoda</taxon>
        <taxon>Insecta</taxon>
        <taxon>Pterygota</taxon>
        <taxon>Neoptera</taxon>
        <taxon>Endopterygota</taxon>
        <taxon>Lepidoptera</taxon>
        <taxon>Glossata</taxon>
        <taxon>Ditrysia</taxon>
        <taxon>Noctuoidea</taxon>
        <taxon>Noctuidae</taxon>
        <taxon>Plusiinae</taxon>
        <taxon>Trichoplusia</taxon>
    </lineage>
</organism>
<dbReference type="Pfam" id="PF00696">
    <property type="entry name" value="AA_kinase"/>
    <property type="match status" value="1"/>
</dbReference>
<reference evidence="7" key="1">
    <citation type="submission" date="2025-08" db="UniProtKB">
        <authorList>
            <consortium name="RefSeq"/>
        </authorList>
    </citation>
    <scope>IDENTIFICATION</scope>
</reference>
<gene>
    <name evidence="7" type="primary">LOC113505780</name>
</gene>
<protein>
    <submittedName>
        <fullName evidence="7">Delta-1-pyrroline-5-carboxylate synthase-like isoform X1</fullName>
    </submittedName>
</protein>
<dbReference type="InterPro" id="IPR001048">
    <property type="entry name" value="Asp/Glu/Uridylate_kinase"/>
</dbReference>